<dbReference type="EMBL" id="FNAP01000007">
    <property type="protein sequence ID" value="SDE50047.1"/>
    <property type="molecule type" value="Genomic_DNA"/>
</dbReference>
<keyword evidence="2" id="KW-1185">Reference proteome</keyword>
<sequence length="63" mass="7109">MPRMGKLSAEDRAALVDAIRTARILPATVDEIAEGNEEGHRKIRIARNDLWRIRVVDGLEIDD</sequence>
<protein>
    <submittedName>
        <fullName evidence="1">Uncharacterized protein</fullName>
    </submittedName>
</protein>
<evidence type="ECO:0000313" key="2">
    <source>
        <dbReference type="Proteomes" id="UP000199412"/>
    </source>
</evidence>
<name>A0A1G7DEU4_9PROT</name>
<organism evidence="1 2">
    <name type="scientific">Rhodospira trueperi</name>
    <dbReference type="NCBI Taxonomy" id="69960"/>
    <lineage>
        <taxon>Bacteria</taxon>
        <taxon>Pseudomonadati</taxon>
        <taxon>Pseudomonadota</taxon>
        <taxon>Alphaproteobacteria</taxon>
        <taxon>Rhodospirillales</taxon>
        <taxon>Rhodospirillaceae</taxon>
        <taxon>Rhodospira</taxon>
    </lineage>
</organism>
<dbReference type="AlphaFoldDB" id="A0A1G7DEU4"/>
<dbReference type="Proteomes" id="UP000199412">
    <property type="component" value="Unassembled WGS sequence"/>
</dbReference>
<accession>A0A1G7DEU4</accession>
<proteinExistence type="predicted"/>
<gene>
    <name evidence="1" type="ORF">SAMN05421720_107158</name>
</gene>
<evidence type="ECO:0000313" key="1">
    <source>
        <dbReference type="EMBL" id="SDE50047.1"/>
    </source>
</evidence>
<dbReference type="STRING" id="69960.SAMN05421720_107158"/>
<reference evidence="1 2" key="1">
    <citation type="submission" date="2016-10" db="EMBL/GenBank/DDBJ databases">
        <authorList>
            <person name="de Groot N.N."/>
        </authorList>
    </citation>
    <scope>NUCLEOTIDE SEQUENCE [LARGE SCALE GENOMIC DNA]</scope>
    <source>
        <strain evidence="1 2">ATCC 700224</strain>
    </source>
</reference>